<evidence type="ECO:0000256" key="14">
    <source>
        <dbReference type="ARBA" id="ARBA00023180"/>
    </source>
</evidence>
<dbReference type="GO" id="GO:0005777">
    <property type="term" value="C:peroxisome"/>
    <property type="evidence" value="ECO:0007669"/>
    <property type="project" value="TreeGrafter"/>
</dbReference>
<evidence type="ECO:0000256" key="10">
    <source>
        <dbReference type="ARBA" id="ARBA00022729"/>
    </source>
</evidence>
<comment type="cofactor">
    <cofactor evidence="1">
        <name>FMN</name>
        <dbReference type="ChEBI" id="CHEBI:58210"/>
    </cofactor>
</comment>
<dbReference type="InterPro" id="IPR045247">
    <property type="entry name" value="Oye-like"/>
</dbReference>
<dbReference type="EnsemblPlants" id="QL11p000610:mrna">
    <property type="protein sequence ID" value="QL11p000610:mrna"/>
    <property type="gene ID" value="QL11p000610"/>
</dbReference>
<accession>A0A7N2MTX7</accession>
<name>A0A7N2MTX7_QUELO</name>
<feature type="binding site" evidence="17">
    <location>
        <position position="335"/>
    </location>
    <ligand>
        <name>Mn(2+)</name>
        <dbReference type="ChEBI" id="CHEBI:29035"/>
    </ligand>
</feature>
<dbReference type="SUPFAM" id="SSF51395">
    <property type="entry name" value="FMN-linked oxidoreductases"/>
    <property type="match status" value="1"/>
</dbReference>
<feature type="binding site" evidence="17">
    <location>
        <position position="374"/>
    </location>
    <ligand>
        <name>Mn(2+)</name>
        <dbReference type="ChEBI" id="CHEBI:29035"/>
    </ligand>
</feature>
<dbReference type="GO" id="GO:0030145">
    <property type="term" value="F:manganese ion binding"/>
    <property type="evidence" value="ECO:0007669"/>
    <property type="project" value="InterPro"/>
</dbReference>
<evidence type="ECO:0000256" key="5">
    <source>
        <dbReference type="ARBA" id="ARBA00022523"/>
    </source>
</evidence>
<evidence type="ECO:0000256" key="19">
    <source>
        <dbReference type="SAM" id="Coils"/>
    </source>
</evidence>
<evidence type="ECO:0000313" key="22">
    <source>
        <dbReference type="EnsemblPlants" id="QL11p000610:mrna"/>
    </source>
</evidence>
<feature type="coiled-coil region" evidence="19">
    <location>
        <begin position="504"/>
        <end position="531"/>
    </location>
</feature>
<dbReference type="PROSITE" id="PS00725">
    <property type="entry name" value="GERMIN"/>
    <property type="match status" value="1"/>
</dbReference>
<keyword evidence="13" id="KW-0675">Receptor</keyword>
<evidence type="ECO:0000256" key="2">
    <source>
        <dbReference type="ARBA" id="ARBA00004271"/>
    </source>
</evidence>
<sequence>MWVPTCSWESGIYNEVQVEAWKKLVDAVHAKGAIIFCQLWLVGCASHQVYQSGGAPPISSTSKPISNRWRVLLLDGSYGIYPKPRALETYEILDIVEHYRRAALNAIRAGFDGFEIHGAHGYLIGQFLKDGINDRTDAYGGSIDNRCKFLLQVVKAVVAAIGAERVGVRISPAIDHLDATESDPLGLGLALGMQALSQDEADLISYGRHFISNPDLVMRFKINAPLNKYIRKTFYTQDPVVGSHAAVQDFCVADLTAPQGPAGYSCKDPSKVTVNDFVFSGLGNPGNTSNLFKAALTPAFAAQFPGVNGLGISFGRLDVAPGGVVPFHTHPGASEILFVAEGTILAGFVSSANTVYFKSLKMGDIMVFPQGLLHFEINTGGTVAIGFVSFSSSNPGLQILDYALFGNNLPTELECPTYLKSIRKSKALAATLSDTKPEDDSDNEDDEILNAFTTTVNPTEGIIEDVDEEEEFVESKFEKMDDQDDIHTAYEKLYKLSEKYEKLYRLTTKKLNDMELNREELSTKFDEANQTIGALRFENNSLAEKTKEFKVKLFQVRAQLERTSSAKLDEMLCLQKSASDQTGLGYGFSSSNIASTSITVFVPPNNNAIENNDVKTDIASENIDKGKSILGAPPKQDKKEAKNSRAKKANSQKPKQKKQHLCHHCGVVGHTRPNCYK</sequence>
<dbReference type="InterPro" id="IPR014710">
    <property type="entry name" value="RmlC-like_jellyroll"/>
</dbReference>
<evidence type="ECO:0000313" key="23">
    <source>
        <dbReference type="Proteomes" id="UP000594261"/>
    </source>
</evidence>
<evidence type="ECO:0000256" key="17">
    <source>
        <dbReference type="PIRSR" id="PIRSR601929-2"/>
    </source>
</evidence>
<dbReference type="GO" id="GO:0016629">
    <property type="term" value="F:12-oxophytodienoate reductase activity"/>
    <property type="evidence" value="ECO:0007669"/>
    <property type="project" value="TreeGrafter"/>
</dbReference>
<dbReference type="Proteomes" id="UP000594261">
    <property type="component" value="Chromosome 11"/>
</dbReference>
<evidence type="ECO:0000256" key="1">
    <source>
        <dbReference type="ARBA" id="ARBA00001917"/>
    </source>
</evidence>
<keyword evidence="12 18" id="KW-1015">Disulfide bond</keyword>
<evidence type="ECO:0000256" key="12">
    <source>
        <dbReference type="ARBA" id="ARBA00023157"/>
    </source>
</evidence>
<dbReference type="InterPro" id="IPR019780">
    <property type="entry name" value="Germin_Mn-BS"/>
</dbReference>
<dbReference type="PANTHER" id="PTHR22893:SF112">
    <property type="entry name" value="12-OXOPHYTODIENOATE REDUCTASE 3"/>
    <property type="match status" value="1"/>
</dbReference>
<evidence type="ECO:0000256" key="15">
    <source>
        <dbReference type="ARBA" id="ARBA00023211"/>
    </source>
</evidence>
<feature type="domain" description="Cupin type-1" evidence="21">
    <location>
        <begin position="280"/>
        <end position="415"/>
    </location>
</feature>
<dbReference type="GO" id="GO:0009695">
    <property type="term" value="P:jasmonic acid biosynthetic process"/>
    <property type="evidence" value="ECO:0007669"/>
    <property type="project" value="TreeGrafter"/>
</dbReference>
<reference evidence="22 23" key="1">
    <citation type="journal article" date="2016" name="G3 (Bethesda)">
        <title>First Draft Assembly and Annotation of the Genome of a California Endemic Oak Quercus lobata Nee (Fagaceae).</title>
        <authorList>
            <person name="Sork V.L."/>
            <person name="Fitz-Gibbon S.T."/>
            <person name="Puiu D."/>
            <person name="Crepeau M."/>
            <person name="Gugger P.F."/>
            <person name="Sherman R."/>
            <person name="Stevens K."/>
            <person name="Langley C.H."/>
            <person name="Pellegrini M."/>
            <person name="Salzberg S.L."/>
        </authorList>
    </citation>
    <scope>NUCLEOTIDE SEQUENCE [LARGE SCALE GENOMIC DNA]</scope>
    <source>
        <strain evidence="22 23">cv. SW786</strain>
    </source>
</reference>
<evidence type="ECO:0000256" key="3">
    <source>
        <dbReference type="ARBA" id="ARBA00005979"/>
    </source>
</evidence>
<feature type="binding site" evidence="17">
    <location>
        <position position="328"/>
    </location>
    <ligand>
        <name>Mn(2+)</name>
        <dbReference type="ChEBI" id="CHEBI:29035"/>
    </ligand>
</feature>
<evidence type="ECO:0000259" key="21">
    <source>
        <dbReference type="SMART" id="SM00835"/>
    </source>
</evidence>
<dbReference type="EMBL" id="LRBV02000011">
    <property type="status" value="NOT_ANNOTATED_CDS"/>
    <property type="molecule type" value="Genomic_DNA"/>
</dbReference>
<evidence type="ECO:0000256" key="4">
    <source>
        <dbReference type="ARBA" id="ARBA00007456"/>
    </source>
</evidence>
<organism evidence="22 23">
    <name type="scientific">Quercus lobata</name>
    <name type="common">Valley oak</name>
    <dbReference type="NCBI Taxonomy" id="97700"/>
    <lineage>
        <taxon>Eukaryota</taxon>
        <taxon>Viridiplantae</taxon>
        <taxon>Streptophyta</taxon>
        <taxon>Embryophyta</taxon>
        <taxon>Tracheophyta</taxon>
        <taxon>Spermatophyta</taxon>
        <taxon>Magnoliopsida</taxon>
        <taxon>eudicotyledons</taxon>
        <taxon>Gunneridae</taxon>
        <taxon>Pentapetalae</taxon>
        <taxon>rosids</taxon>
        <taxon>fabids</taxon>
        <taxon>Fagales</taxon>
        <taxon>Fagaceae</taxon>
        <taxon>Quercus</taxon>
    </lineage>
</organism>
<keyword evidence="10" id="KW-0732">Signal</keyword>
<feature type="compositionally biased region" description="Basic residues" evidence="20">
    <location>
        <begin position="644"/>
        <end position="663"/>
    </location>
</feature>
<dbReference type="Gene3D" id="2.60.120.10">
    <property type="entry name" value="Jelly Rolls"/>
    <property type="match status" value="1"/>
</dbReference>
<keyword evidence="19" id="KW-0175">Coiled coil</keyword>
<dbReference type="Pfam" id="PF00724">
    <property type="entry name" value="Oxidored_FMN"/>
    <property type="match status" value="1"/>
</dbReference>
<feature type="binding site" evidence="17">
    <location>
        <position position="330"/>
    </location>
    <ligand>
        <name>Mn(2+)</name>
        <dbReference type="ChEBI" id="CHEBI:29035"/>
    </ligand>
</feature>
<keyword evidence="6" id="KW-0964">Secreted</keyword>
<keyword evidence="8" id="KW-0288">FMN</keyword>
<feature type="disulfide bond" evidence="18">
    <location>
        <begin position="251"/>
        <end position="266"/>
    </location>
</feature>
<dbReference type="AlphaFoldDB" id="A0A7N2MTX7"/>
<dbReference type="InterPro" id="IPR013785">
    <property type="entry name" value="Aldolase_TIM"/>
</dbReference>
<comment type="subcellular location">
    <subcellularLocation>
        <location evidence="2">Secreted</location>
        <location evidence="2">Extracellular space</location>
        <location evidence="2">Apoplast</location>
    </subcellularLocation>
</comment>
<feature type="binding site" evidence="16">
    <location>
        <position position="330"/>
    </location>
    <ligand>
        <name>oxalate</name>
        <dbReference type="ChEBI" id="CHEBI:30623"/>
    </ligand>
</feature>
<dbReference type="SMART" id="SM00835">
    <property type="entry name" value="Cupin_1"/>
    <property type="match status" value="1"/>
</dbReference>
<dbReference type="FunFam" id="2.60.120.10:FF:000047">
    <property type="entry name" value="Auxin-binding protein ABP19a"/>
    <property type="match status" value="1"/>
</dbReference>
<keyword evidence="14" id="KW-0325">Glycoprotein</keyword>
<dbReference type="GO" id="GO:0010181">
    <property type="term" value="F:FMN binding"/>
    <property type="evidence" value="ECO:0007669"/>
    <property type="project" value="InterPro"/>
</dbReference>
<dbReference type="GO" id="GO:0048046">
    <property type="term" value="C:apoplast"/>
    <property type="evidence" value="ECO:0007669"/>
    <property type="project" value="UniProtKB-SubCell"/>
</dbReference>
<dbReference type="SUPFAM" id="SSF51182">
    <property type="entry name" value="RmlC-like cupins"/>
    <property type="match status" value="1"/>
</dbReference>
<dbReference type="Gene3D" id="3.20.20.70">
    <property type="entry name" value="Aldolase class I"/>
    <property type="match status" value="2"/>
</dbReference>
<evidence type="ECO:0000256" key="11">
    <source>
        <dbReference type="ARBA" id="ARBA00022857"/>
    </source>
</evidence>
<dbReference type="GO" id="GO:0031408">
    <property type="term" value="P:oxylipin biosynthetic process"/>
    <property type="evidence" value="ECO:0007669"/>
    <property type="project" value="TreeGrafter"/>
</dbReference>
<keyword evidence="23" id="KW-1185">Reference proteome</keyword>
<evidence type="ECO:0000256" key="16">
    <source>
        <dbReference type="PIRSR" id="PIRSR601929-1"/>
    </source>
</evidence>
<keyword evidence="5" id="KW-0052">Apoplast</keyword>
<dbReference type="InterPro" id="IPR011051">
    <property type="entry name" value="RmlC_Cupin_sf"/>
</dbReference>
<dbReference type="InterPro" id="IPR001929">
    <property type="entry name" value="Germin"/>
</dbReference>
<keyword evidence="15 16" id="KW-0464">Manganese</keyword>
<dbReference type="Pfam" id="PF00190">
    <property type="entry name" value="Cupin_1"/>
    <property type="match status" value="1"/>
</dbReference>
<keyword evidence="7" id="KW-0285">Flavoprotein</keyword>
<dbReference type="InterPro" id="IPR006045">
    <property type="entry name" value="Cupin_1"/>
</dbReference>
<evidence type="ECO:0000256" key="9">
    <source>
        <dbReference type="ARBA" id="ARBA00022723"/>
    </source>
</evidence>
<comment type="similarity">
    <text evidence="4">Belongs to the germin family.</text>
</comment>
<evidence type="ECO:0000256" key="18">
    <source>
        <dbReference type="PIRSR" id="PIRSR601929-3"/>
    </source>
</evidence>
<dbReference type="PRINTS" id="PR00325">
    <property type="entry name" value="GERMIN"/>
</dbReference>
<dbReference type="InterPro" id="IPR001155">
    <property type="entry name" value="OxRdtase_FMN_N"/>
</dbReference>
<evidence type="ECO:0000256" key="6">
    <source>
        <dbReference type="ARBA" id="ARBA00022525"/>
    </source>
</evidence>
<proteinExistence type="inferred from homology"/>
<evidence type="ECO:0000256" key="20">
    <source>
        <dbReference type="SAM" id="MobiDB-lite"/>
    </source>
</evidence>
<evidence type="ECO:0000256" key="8">
    <source>
        <dbReference type="ARBA" id="ARBA00022643"/>
    </source>
</evidence>
<dbReference type="PANTHER" id="PTHR22893">
    <property type="entry name" value="NADH OXIDOREDUCTASE-RELATED"/>
    <property type="match status" value="1"/>
</dbReference>
<feature type="binding site" evidence="16">
    <location>
        <position position="335"/>
    </location>
    <ligand>
        <name>oxalate</name>
        <dbReference type="ChEBI" id="CHEBI:30623"/>
    </ligand>
</feature>
<keyword evidence="9 16" id="KW-0479">Metal-binding</keyword>
<evidence type="ECO:0000256" key="13">
    <source>
        <dbReference type="ARBA" id="ARBA00023170"/>
    </source>
</evidence>
<dbReference type="InParanoid" id="A0A7N2MTX7"/>
<feature type="region of interest" description="Disordered" evidence="20">
    <location>
        <begin position="625"/>
        <end position="663"/>
    </location>
</feature>
<reference evidence="22" key="2">
    <citation type="submission" date="2021-01" db="UniProtKB">
        <authorList>
            <consortium name="EnsemblPlants"/>
        </authorList>
    </citation>
    <scope>IDENTIFICATION</scope>
</reference>
<dbReference type="Gramene" id="QL11p000610:mrna">
    <property type="protein sequence ID" value="QL11p000610:mrna"/>
    <property type="gene ID" value="QL11p000610"/>
</dbReference>
<dbReference type="CDD" id="cd02241">
    <property type="entry name" value="cupin_OxOx"/>
    <property type="match status" value="1"/>
</dbReference>
<comment type="similarity">
    <text evidence="3">Belongs to the NADH:flavin oxidoreductase/NADH oxidase family.</text>
</comment>
<evidence type="ECO:0000256" key="7">
    <source>
        <dbReference type="ARBA" id="ARBA00022630"/>
    </source>
</evidence>
<protein>
    <recommendedName>
        <fullName evidence="21">Cupin type-1 domain-containing protein</fullName>
    </recommendedName>
</protein>
<keyword evidence="11" id="KW-0521">NADP</keyword>